<keyword evidence="2 3" id="KW-0040">ANK repeat</keyword>
<feature type="repeat" description="ANK" evidence="3">
    <location>
        <begin position="301"/>
        <end position="331"/>
    </location>
</feature>
<evidence type="ECO:0000313" key="4">
    <source>
        <dbReference type="EMBL" id="RCJ20520.1"/>
    </source>
</evidence>
<feature type="repeat" description="ANK" evidence="3">
    <location>
        <begin position="40"/>
        <end position="72"/>
    </location>
</feature>
<dbReference type="Pfam" id="PF12796">
    <property type="entry name" value="Ank_2"/>
    <property type="match status" value="3"/>
</dbReference>
<dbReference type="PANTHER" id="PTHR24171:SF9">
    <property type="entry name" value="ANKYRIN REPEAT DOMAIN-CONTAINING PROTEIN 39"/>
    <property type="match status" value="1"/>
</dbReference>
<feature type="repeat" description="ANK" evidence="3">
    <location>
        <begin position="267"/>
        <end position="300"/>
    </location>
</feature>
<evidence type="ECO:0000256" key="2">
    <source>
        <dbReference type="ARBA" id="ARBA00023043"/>
    </source>
</evidence>
<feature type="repeat" description="ANK" evidence="3">
    <location>
        <begin position="7"/>
        <end position="39"/>
    </location>
</feature>
<feature type="repeat" description="ANK" evidence="3">
    <location>
        <begin position="168"/>
        <end position="200"/>
    </location>
</feature>
<name>A0A367Q9T3_9NOSO</name>
<dbReference type="PROSITE" id="PS50297">
    <property type="entry name" value="ANK_REP_REGION"/>
    <property type="match status" value="9"/>
</dbReference>
<evidence type="ECO:0000256" key="1">
    <source>
        <dbReference type="ARBA" id="ARBA00022737"/>
    </source>
</evidence>
<dbReference type="PANTHER" id="PTHR24171">
    <property type="entry name" value="ANKYRIN REPEAT DOMAIN-CONTAINING PROTEIN 39-RELATED"/>
    <property type="match status" value="1"/>
</dbReference>
<accession>A0A367Q9T3</accession>
<feature type="repeat" description="ANK" evidence="3">
    <location>
        <begin position="234"/>
        <end position="266"/>
    </location>
</feature>
<dbReference type="Gene3D" id="1.25.40.20">
    <property type="entry name" value="Ankyrin repeat-containing domain"/>
    <property type="match status" value="3"/>
</dbReference>
<dbReference type="SMART" id="SM00248">
    <property type="entry name" value="ANK"/>
    <property type="match status" value="9"/>
</dbReference>
<proteinExistence type="predicted"/>
<dbReference type="Proteomes" id="UP000252107">
    <property type="component" value="Unassembled WGS sequence"/>
</dbReference>
<dbReference type="PROSITE" id="PS50088">
    <property type="entry name" value="ANK_REPEAT"/>
    <property type="match status" value="9"/>
</dbReference>
<feature type="repeat" description="ANK" evidence="3">
    <location>
        <begin position="134"/>
        <end position="166"/>
    </location>
</feature>
<dbReference type="EMBL" id="LXQD01000336">
    <property type="protein sequence ID" value="RCJ20520.1"/>
    <property type="molecule type" value="Genomic_DNA"/>
</dbReference>
<keyword evidence="5" id="KW-1185">Reference proteome</keyword>
<dbReference type="PRINTS" id="PR01415">
    <property type="entry name" value="ANKYRIN"/>
</dbReference>
<reference evidence="4" key="1">
    <citation type="submission" date="2016-04" db="EMBL/GenBank/DDBJ databases">
        <authorList>
            <person name="Tabuchi Yagui T.R."/>
        </authorList>
    </citation>
    <scope>NUCLEOTIDE SEQUENCE [LARGE SCALE GENOMIC DNA]</scope>
    <source>
        <strain evidence="4">NIES-26</strain>
    </source>
</reference>
<dbReference type="SUPFAM" id="SSF48403">
    <property type="entry name" value="Ankyrin repeat"/>
    <property type="match status" value="1"/>
</dbReference>
<dbReference type="AlphaFoldDB" id="A0A367Q9T3"/>
<sequence>MFYSEGKACSALIIAAYYGNKDIAELLITAGASVHFADGLGETPLHKASFKGHQDVVELLITNGAQIDAKTSDGCTSLYLAAYGQHKEIAQLLLNYGAVIEPDIAVMLGNIELLNHYLDSGLDVNSFLIKGLNKGETWLIAAISSKNRHFVEFLLDHGANANKKMEFKNVSPLHRASAMGCLDICELLISRGAKVNAVGEYGKTPLHLASQFGHQEIVELLLGCGANVNALDWSKSSPLFEAARLHHLNVVECLLANGAEVNLTDEQNWTPLLRAFQHSGNDEIVRVLISFGADVNVRGLRGESPLHLAVAQKNKNIVELLLAHGVQAGLI</sequence>
<organism evidence="4 5">
    <name type="scientific">Nostoc minutum NIES-26</name>
    <dbReference type="NCBI Taxonomy" id="1844469"/>
    <lineage>
        <taxon>Bacteria</taxon>
        <taxon>Bacillati</taxon>
        <taxon>Cyanobacteriota</taxon>
        <taxon>Cyanophyceae</taxon>
        <taxon>Nostocales</taxon>
        <taxon>Nostocaceae</taxon>
        <taxon>Nostoc</taxon>
    </lineage>
</organism>
<dbReference type="InterPro" id="IPR036770">
    <property type="entry name" value="Ankyrin_rpt-contain_sf"/>
</dbReference>
<evidence type="ECO:0000313" key="5">
    <source>
        <dbReference type="Proteomes" id="UP000252107"/>
    </source>
</evidence>
<dbReference type="InterPro" id="IPR002110">
    <property type="entry name" value="Ankyrin_rpt"/>
</dbReference>
<keyword evidence="1" id="KW-0677">Repeat</keyword>
<evidence type="ECO:0000256" key="3">
    <source>
        <dbReference type="PROSITE-ProRule" id="PRU00023"/>
    </source>
</evidence>
<feature type="repeat" description="ANK" evidence="3">
    <location>
        <begin position="73"/>
        <end position="98"/>
    </location>
</feature>
<protein>
    <submittedName>
        <fullName evidence="4">Uncharacterized protein</fullName>
    </submittedName>
</protein>
<gene>
    <name evidence="4" type="ORF">A6770_31385</name>
</gene>
<comment type="caution">
    <text evidence="4">The sequence shown here is derived from an EMBL/GenBank/DDBJ whole genome shotgun (WGS) entry which is preliminary data.</text>
</comment>
<dbReference type="Pfam" id="PF00023">
    <property type="entry name" value="Ank"/>
    <property type="match status" value="1"/>
</dbReference>
<feature type="repeat" description="ANK" evidence="3">
    <location>
        <begin position="201"/>
        <end position="233"/>
    </location>
</feature>